<dbReference type="InterPro" id="IPR002575">
    <property type="entry name" value="Aminoglycoside_PTrfase"/>
</dbReference>
<sequence>MQGVCSYTVVAGPGQSKIVQFRDENSAIDTNRLILAKTVHPEFVATCKDLGLIGDQRPLYVYVMNNCQGLLTSWRHPLIFEGSFFAQSWNNNQHPCSKDTAEWLTEFQANFDFLVQELPSRFTRAIDLVRKELPSLFSKALPFVLSHRDLNVMNILVNPGTGNITGIVDWAESRVLPFGFALYGLEILLSWMNSEGWHYYDHHRELESPFWQTFREEAQGFSNADLHSIRAARMAGLFYQYAFIFDAKGAVKNVLVSESNGSFPYLDAFCTTIDWSPIF</sequence>
<comment type="caution">
    <text evidence="2">The sequence shown here is derived from an EMBL/GenBank/DDBJ whole genome shotgun (WGS) entry which is preliminary data.</text>
</comment>
<dbReference type="Pfam" id="PF01636">
    <property type="entry name" value="APH"/>
    <property type="match status" value="1"/>
</dbReference>
<keyword evidence="3" id="KW-1185">Reference proteome</keyword>
<accession>A0AAD6HER0</accession>
<protein>
    <recommendedName>
        <fullName evidence="1">Aminoglycoside phosphotransferase domain-containing protein</fullName>
    </recommendedName>
</protein>
<organism evidence="2 3">
    <name type="scientific">Penicillium malachiteum</name>
    <dbReference type="NCBI Taxonomy" id="1324776"/>
    <lineage>
        <taxon>Eukaryota</taxon>
        <taxon>Fungi</taxon>
        <taxon>Dikarya</taxon>
        <taxon>Ascomycota</taxon>
        <taxon>Pezizomycotina</taxon>
        <taxon>Eurotiomycetes</taxon>
        <taxon>Eurotiomycetidae</taxon>
        <taxon>Eurotiales</taxon>
        <taxon>Aspergillaceae</taxon>
        <taxon>Penicillium</taxon>
    </lineage>
</organism>
<proteinExistence type="predicted"/>
<dbReference type="EMBL" id="JAQJAN010000017">
    <property type="protein sequence ID" value="KAJ5710179.1"/>
    <property type="molecule type" value="Genomic_DNA"/>
</dbReference>
<dbReference type="PANTHER" id="PTHR21310">
    <property type="entry name" value="AMINOGLYCOSIDE PHOSPHOTRANSFERASE-RELATED-RELATED"/>
    <property type="match status" value="1"/>
</dbReference>
<dbReference type="PANTHER" id="PTHR21310:SF59">
    <property type="entry name" value="AMINOGLYCOSIDE PHOSPHOTRANSFERASE DOMAIN-CONTAINING PROTEIN"/>
    <property type="match status" value="1"/>
</dbReference>
<name>A0AAD6HER0_9EURO</name>
<dbReference type="InterPro" id="IPR051678">
    <property type="entry name" value="AGP_Transferase"/>
</dbReference>
<dbReference type="Proteomes" id="UP001215712">
    <property type="component" value="Unassembled WGS sequence"/>
</dbReference>
<evidence type="ECO:0000313" key="3">
    <source>
        <dbReference type="Proteomes" id="UP001215712"/>
    </source>
</evidence>
<gene>
    <name evidence="2" type="ORF">N7493_009771</name>
</gene>
<feature type="domain" description="Aminoglycoside phosphotransferase" evidence="1">
    <location>
        <begin position="120"/>
        <end position="177"/>
    </location>
</feature>
<dbReference type="InterPro" id="IPR011009">
    <property type="entry name" value="Kinase-like_dom_sf"/>
</dbReference>
<dbReference type="SUPFAM" id="SSF56112">
    <property type="entry name" value="Protein kinase-like (PK-like)"/>
    <property type="match status" value="1"/>
</dbReference>
<dbReference type="Gene3D" id="3.90.1200.10">
    <property type="match status" value="1"/>
</dbReference>
<evidence type="ECO:0000259" key="1">
    <source>
        <dbReference type="Pfam" id="PF01636"/>
    </source>
</evidence>
<evidence type="ECO:0000313" key="2">
    <source>
        <dbReference type="EMBL" id="KAJ5710179.1"/>
    </source>
</evidence>
<reference evidence="2" key="1">
    <citation type="journal article" date="2023" name="IMA Fungus">
        <title>Comparative genomic study of the Penicillium genus elucidates a diverse pangenome and 15 lateral gene transfer events.</title>
        <authorList>
            <person name="Petersen C."/>
            <person name="Sorensen T."/>
            <person name="Nielsen M.R."/>
            <person name="Sondergaard T.E."/>
            <person name="Sorensen J.L."/>
            <person name="Fitzpatrick D.A."/>
            <person name="Frisvad J.C."/>
            <person name="Nielsen K.L."/>
        </authorList>
    </citation>
    <scope>NUCLEOTIDE SEQUENCE</scope>
    <source>
        <strain evidence="2">IBT 17514</strain>
    </source>
</reference>
<dbReference type="AlphaFoldDB" id="A0AAD6HER0"/>
<reference evidence="2" key="2">
    <citation type="submission" date="2023-01" db="EMBL/GenBank/DDBJ databases">
        <authorList>
            <person name="Petersen C."/>
        </authorList>
    </citation>
    <scope>NUCLEOTIDE SEQUENCE</scope>
    <source>
        <strain evidence="2">IBT 17514</strain>
    </source>
</reference>